<reference evidence="6 7" key="1">
    <citation type="journal article" date="2011" name="Proc. Natl. Acad. Sci. U.S.A.">
        <title>Evolutionary erosion of yeast sex chromosomes by mating-type switching accidents.</title>
        <authorList>
            <person name="Gordon J.L."/>
            <person name="Armisen D."/>
            <person name="Proux-Wera E."/>
            <person name="Oheigeartaigh S.S."/>
            <person name="Byrne K.P."/>
            <person name="Wolfe K.H."/>
        </authorList>
    </citation>
    <scope>NUCLEOTIDE SEQUENCE [LARGE SCALE GENOMIC DNA]</scope>
    <source>
        <strain evidence="7">ATCC 22294 / BCRC 22015 / CBS 2517 / CECT 1963 / NBRC 1671 / NRRL Y-8276</strain>
    </source>
</reference>
<dbReference type="InterPro" id="IPR016130">
    <property type="entry name" value="Tyr_Pase_AS"/>
</dbReference>
<dbReference type="Gene3D" id="3.90.190.10">
    <property type="entry name" value="Protein tyrosine phosphatase superfamily"/>
    <property type="match status" value="1"/>
</dbReference>
<protein>
    <submittedName>
        <fullName evidence="6">Uncharacterized protein</fullName>
    </submittedName>
</protein>
<feature type="domain" description="Tyrosine-protein phosphatase" evidence="4">
    <location>
        <begin position="614"/>
        <end position="816"/>
    </location>
</feature>
<dbReference type="KEGG" id="kaf:KAFR_0C04160"/>
<dbReference type="CDD" id="cd14516">
    <property type="entry name" value="DSP_fungal_PPS1"/>
    <property type="match status" value="1"/>
</dbReference>
<dbReference type="AlphaFoldDB" id="H2ASQ7"/>
<gene>
    <name evidence="6" type="primary">KAFR0C04160</name>
    <name evidence="6" type="ORF">KAFR_0C04160</name>
</gene>
<dbReference type="PROSITE" id="PS50056">
    <property type="entry name" value="TYR_PHOSPHATASE_2"/>
    <property type="match status" value="1"/>
</dbReference>
<dbReference type="STRING" id="1071382.H2ASQ7"/>
<feature type="region of interest" description="Disordered" evidence="3">
    <location>
        <begin position="1"/>
        <end position="25"/>
    </location>
</feature>
<dbReference type="GO" id="GO:0008138">
    <property type="term" value="F:protein tyrosine/serine/threonine phosphatase activity"/>
    <property type="evidence" value="ECO:0007669"/>
    <property type="project" value="InterPro"/>
</dbReference>
<dbReference type="PANTHER" id="PTHR47550">
    <property type="entry name" value="DUAL SPECIFICITY PROTEIN PHOSPHATASE PPS1"/>
    <property type="match status" value="1"/>
</dbReference>
<dbReference type="eggNOG" id="KOG1716">
    <property type="taxonomic scope" value="Eukaryota"/>
</dbReference>
<evidence type="ECO:0000256" key="3">
    <source>
        <dbReference type="SAM" id="MobiDB-lite"/>
    </source>
</evidence>
<evidence type="ECO:0000256" key="2">
    <source>
        <dbReference type="ARBA" id="ARBA00022912"/>
    </source>
</evidence>
<keyword evidence="2" id="KW-0904">Protein phosphatase</keyword>
<dbReference type="RefSeq" id="XP_003956542.1">
    <property type="nucleotide sequence ID" value="XM_003956493.1"/>
</dbReference>
<evidence type="ECO:0000313" key="7">
    <source>
        <dbReference type="Proteomes" id="UP000005220"/>
    </source>
</evidence>
<dbReference type="PROSITE" id="PS00383">
    <property type="entry name" value="TYR_PHOSPHATASE_1"/>
    <property type="match status" value="1"/>
</dbReference>
<keyword evidence="1" id="KW-0378">Hydrolase</keyword>
<proteinExistence type="predicted"/>
<evidence type="ECO:0000256" key="1">
    <source>
        <dbReference type="ARBA" id="ARBA00022801"/>
    </source>
</evidence>
<dbReference type="Proteomes" id="UP000005220">
    <property type="component" value="Chromosome 3"/>
</dbReference>
<dbReference type="GO" id="GO:0033260">
    <property type="term" value="P:nuclear DNA replication"/>
    <property type="evidence" value="ECO:0007669"/>
    <property type="project" value="InterPro"/>
</dbReference>
<dbReference type="GeneID" id="13885326"/>
<dbReference type="InterPro" id="IPR000340">
    <property type="entry name" value="Dual-sp_phosphatase_cat-dom"/>
</dbReference>
<dbReference type="SMART" id="SM00404">
    <property type="entry name" value="PTPc_motif"/>
    <property type="match status" value="1"/>
</dbReference>
<organism evidence="6 7">
    <name type="scientific">Kazachstania africana (strain ATCC 22294 / BCRC 22015 / CBS 2517 / CECT 1963 / NBRC 1671 / NRRL Y-8276)</name>
    <name type="common">Yeast</name>
    <name type="synonym">Kluyveromyces africanus</name>
    <dbReference type="NCBI Taxonomy" id="1071382"/>
    <lineage>
        <taxon>Eukaryota</taxon>
        <taxon>Fungi</taxon>
        <taxon>Dikarya</taxon>
        <taxon>Ascomycota</taxon>
        <taxon>Saccharomycotina</taxon>
        <taxon>Saccharomycetes</taxon>
        <taxon>Saccharomycetales</taxon>
        <taxon>Saccharomycetaceae</taxon>
        <taxon>Kazachstania</taxon>
    </lineage>
</organism>
<dbReference type="FunCoup" id="H2ASQ7">
    <property type="interactions" value="16"/>
</dbReference>
<dbReference type="HOGENOM" id="CLU_365223_0_0_1"/>
<evidence type="ECO:0000313" key="6">
    <source>
        <dbReference type="EMBL" id="CCF57407.1"/>
    </source>
</evidence>
<dbReference type="InterPro" id="IPR003595">
    <property type="entry name" value="Tyr_Pase_cat"/>
</dbReference>
<dbReference type="InterPro" id="IPR053239">
    <property type="entry name" value="Dual_spec_PTase"/>
</dbReference>
<dbReference type="InterPro" id="IPR047949">
    <property type="entry name" value="PPS1_DSP"/>
</dbReference>
<dbReference type="PROSITE" id="PS50054">
    <property type="entry name" value="TYR_PHOSPHATASE_DUAL"/>
    <property type="match status" value="1"/>
</dbReference>
<dbReference type="InParanoid" id="H2ASQ7"/>
<dbReference type="EMBL" id="HE650823">
    <property type="protein sequence ID" value="CCF57407.1"/>
    <property type="molecule type" value="Genomic_DNA"/>
</dbReference>
<dbReference type="OrthoDB" id="273181at2759"/>
<dbReference type="PANTHER" id="PTHR47550:SF1">
    <property type="entry name" value="DUAL SPECIFICITY PROTEIN PHOSPHATASE PPS1"/>
    <property type="match status" value="1"/>
</dbReference>
<dbReference type="InterPro" id="IPR020422">
    <property type="entry name" value="TYR_PHOSPHATASE_DUAL_dom"/>
</dbReference>
<evidence type="ECO:0000259" key="5">
    <source>
        <dbReference type="PROSITE" id="PS50056"/>
    </source>
</evidence>
<dbReference type="Pfam" id="PF00782">
    <property type="entry name" value="DSPc"/>
    <property type="match status" value="1"/>
</dbReference>
<dbReference type="SMART" id="SM00195">
    <property type="entry name" value="DSPc"/>
    <property type="match status" value="1"/>
</dbReference>
<feature type="domain" description="Tyrosine specific protein phosphatases" evidence="5">
    <location>
        <begin position="737"/>
        <end position="803"/>
    </location>
</feature>
<name>H2ASQ7_KAZAF</name>
<dbReference type="InterPro" id="IPR029021">
    <property type="entry name" value="Prot-tyrosine_phosphatase-like"/>
</dbReference>
<accession>H2ASQ7</accession>
<dbReference type="InterPro" id="IPR000387">
    <property type="entry name" value="Tyr_Pase_dom"/>
</dbReference>
<sequence>MLSTANQRGPEKIEGGTKVTKRPNSISTWDVGTKKATLYKDNMDYKHISPHELASLLKVHQSMRLPEYSAMFPWLHSYSTTHPPTYPDAISIIRSNVLSQEHNWIPNSGMLKSSMDPSDFLISWNEQCSFDILKYDNDSDNEEIFSLIKDLIMNESATIVVDLLNAEQLANICMKNKVLPFLKTDLHAFRTYCDKSRNKSVNSSFQPLHSGNDSGQTNWRQQNSSFRRFDLQCAKMVELSSKIIIYCLNIDPLAHDHSGCTDCFQLASLLKLALLLLRRHYSAVHYPFEDTLEITILKFERFDKFPLGSVATKPMLLSSTEKQTPQQVSSMFDVISFNNWDRNLLYHEQLEMTKVSSMTSVDSTYDLWCGNLTDYQLYKIFGPYKNLGKVENYPCYYSPDNTIVRLSQLEFDSDDTLKNDSKLFNIPITNVPLNLFIRCSEKSGLPDVASLISNLNSNEGAITFNFPGSGTIGLGNLNINSVEIILNVCYSIYRYSKMHKRGALIYCTDGYSETSFLLVAYLIFLWDLSLEEVMLKLHSECRRPFYLYQIDLQVLGHLQTLLRNYSPRREENSVSYNCSNGSTPLKISPETFSNIFLAKIPMTMANWTKLNGPLPSRILPHLYLGSLEHAQSPILLKRLGITHIVSVGEELSWLGDPSDSIRRNRGVSSPSPPIIQEINEVSSTYMTPRRATMRTDSYDINLPKSSSTKIIEKNGFKICKINNLQDNGIDPLSKPLNDILEFIDDCYKKKIGKVLVHCMVGVSRSATVCIAEVMKRMKVDVLKAYLYVRVRRLNIIIQPNLMFMYELIKWQEELGVERLVDWHIMCRSIVELNKKYL</sequence>
<keyword evidence="7" id="KW-1185">Reference proteome</keyword>
<dbReference type="GO" id="GO:0005634">
    <property type="term" value="C:nucleus"/>
    <property type="evidence" value="ECO:0007669"/>
    <property type="project" value="GOC"/>
</dbReference>
<dbReference type="SUPFAM" id="SSF52799">
    <property type="entry name" value="(Phosphotyrosine protein) phosphatases II"/>
    <property type="match status" value="2"/>
</dbReference>
<evidence type="ECO:0000259" key="4">
    <source>
        <dbReference type="PROSITE" id="PS50054"/>
    </source>
</evidence>